<dbReference type="InterPro" id="IPR027417">
    <property type="entry name" value="P-loop_NTPase"/>
</dbReference>
<sequence length="663" mass="73409">MNKDIEIPQTTVAEWRSLIADKSGCDEQTIDDVLERHGVEVNSIVPRRKTILLRSVRLSGVKSGLKDQHQADLPDRPFDYTWKDLDRGLWIITSDKNSKGKSSVLNTFKAAIKGKFPGSMKPDVWNWLSMLRVEFSVDGVLHRVTSKKGDGKGDENIAFLASLERQESGEWLILSTKQDPDAFEEVMSDFFMQELGFEKFRAFQKRTEGFKHHGWPSMGSALFLTGASDALFGEETADGLAMRLLQLFIGLPWISTYTELQASLKKVEADTARIGEATKAPRTKLLTRIAQLETERTSAIADKKALPDRDLALIEKKAADEEIAAALEEKVRCERELIELRGQILEAKSASAEAKNLLQQVKDEVGAGHLFRSLRPKSCPSCDAAVRVNEAATEQHHCSLCGQEPVVPDDDSAERIAALKREVTGSASALSSLEQIRATKESALTSAKARLHAAEERQRKASDILRADDRGHEVATRLVGLDARIQELQEQLPEEPKLVASTDARVLKSAFEVTKECFEGMQTSMLRHFSERLYSIAAALGVENLQSVEVKLNKIGIRQGNTETTFTKLNEGEKLRFRTAAALAAIETAKWTGVGRHPGFVVLDSPAAQEMSEDDFASLLANLTSVLEANPDMQIIVGAVMRPKIQDVPCRGMEYAKGDDHLF</sequence>
<organism evidence="2 3">
    <name type="scientific">Bradyrhizobium forestalis</name>
    <dbReference type="NCBI Taxonomy" id="1419263"/>
    <lineage>
        <taxon>Bacteria</taxon>
        <taxon>Pseudomonadati</taxon>
        <taxon>Pseudomonadota</taxon>
        <taxon>Alphaproteobacteria</taxon>
        <taxon>Hyphomicrobiales</taxon>
        <taxon>Nitrobacteraceae</taxon>
        <taxon>Bradyrhizobium</taxon>
    </lineage>
</organism>
<keyword evidence="3" id="KW-1185">Reference proteome</keyword>
<dbReference type="EMBL" id="PGVG01000019">
    <property type="protein sequence ID" value="PJG53074.1"/>
    <property type="molecule type" value="Genomic_DNA"/>
</dbReference>
<proteinExistence type="predicted"/>
<dbReference type="Gene3D" id="3.40.50.300">
    <property type="entry name" value="P-loop containing nucleotide triphosphate hydrolases"/>
    <property type="match status" value="1"/>
</dbReference>
<evidence type="ECO:0000256" key="1">
    <source>
        <dbReference type="SAM" id="Coils"/>
    </source>
</evidence>
<dbReference type="OrthoDB" id="4773646at2"/>
<feature type="coiled-coil region" evidence="1">
    <location>
        <begin position="309"/>
        <end position="364"/>
    </location>
</feature>
<evidence type="ECO:0008006" key="4">
    <source>
        <dbReference type="Google" id="ProtNLM"/>
    </source>
</evidence>
<name>A0A2M8R5H8_9BRAD</name>
<dbReference type="AlphaFoldDB" id="A0A2M8R5H8"/>
<protein>
    <recommendedName>
        <fullName evidence="4">Large ATP-binding protein</fullName>
    </recommendedName>
</protein>
<reference evidence="2 3" key="1">
    <citation type="submission" date="2017-11" db="EMBL/GenBank/DDBJ databases">
        <title>Bradyrhizobium forestalis sp. nov., an efficient nitrogen-fixing bacterium isolated from nodules of forest legume species in the Amazon.</title>
        <authorList>
            <person name="Costa E.M."/>
            <person name="Guimaraes A."/>
            <person name="Carvalho T.S."/>
            <person name="Rodrigues T.L."/>
            <person name="Ribeiro P.R.A."/>
            <person name="Lebbe L."/>
            <person name="Willems A."/>
            <person name="Moreira F.M.S."/>
        </authorList>
    </citation>
    <scope>NUCLEOTIDE SEQUENCE [LARGE SCALE GENOMIC DNA]</scope>
    <source>
        <strain evidence="2 3">INPA54B</strain>
    </source>
</reference>
<dbReference type="RefSeq" id="WP_100233959.1">
    <property type="nucleotide sequence ID" value="NZ_PGVG01000019.1"/>
</dbReference>
<evidence type="ECO:0000313" key="3">
    <source>
        <dbReference type="Proteomes" id="UP000231194"/>
    </source>
</evidence>
<keyword evidence="1" id="KW-0175">Coiled coil</keyword>
<evidence type="ECO:0000313" key="2">
    <source>
        <dbReference type="EMBL" id="PJG53074.1"/>
    </source>
</evidence>
<gene>
    <name evidence="2" type="ORF">CVM73_22085</name>
</gene>
<accession>A0A2M8R5H8</accession>
<dbReference type="Proteomes" id="UP000231194">
    <property type="component" value="Unassembled WGS sequence"/>
</dbReference>
<comment type="caution">
    <text evidence="2">The sequence shown here is derived from an EMBL/GenBank/DDBJ whole genome shotgun (WGS) entry which is preliminary data.</text>
</comment>